<feature type="binding site" evidence="4">
    <location>
        <position position="124"/>
    </location>
    <ligand>
        <name>[4Fe-4S] cluster</name>
        <dbReference type="ChEBI" id="CHEBI:49883"/>
    </ligand>
</feature>
<comment type="function">
    <text evidence="4">Catalyzes the formation of sulfite from adenosine 5'-phosphosulfate (APS) using thioredoxin as an electron donor.</text>
</comment>
<dbReference type="NCBIfam" id="NF002537">
    <property type="entry name" value="PRK02090.1"/>
    <property type="match status" value="1"/>
</dbReference>
<dbReference type="Proteomes" id="UP001227162">
    <property type="component" value="Unassembled WGS sequence"/>
</dbReference>
<dbReference type="EMBL" id="JANFFA010000001">
    <property type="protein sequence ID" value="MDQ2093409.1"/>
    <property type="molecule type" value="Genomic_DNA"/>
</dbReference>
<feature type="binding site" evidence="4">
    <location>
        <position position="125"/>
    </location>
    <ligand>
        <name>[4Fe-4S] cluster</name>
        <dbReference type="ChEBI" id="CHEBI:49883"/>
    </ligand>
</feature>
<evidence type="ECO:0000259" key="5">
    <source>
        <dbReference type="Pfam" id="PF01507"/>
    </source>
</evidence>
<keyword evidence="4" id="KW-0963">Cytoplasm</keyword>
<dbReference type="RefSeq" id="WP_317625000.1">
    <property type="nucleotide sequence ID" value="NZ_JANFFA010000001.1"/>
</dbReference>
<dbReference type="PANTHER" id="PTHR46509:SF1">
    <property type="entry name" value="PHOSPHOADENOSINE PHOSPHOSULFATE REDUCTASE"/>
    <property type="match status" value="1"/>
</dbReference>
<proteinExistence type="inferred from homology"/>
<comment type="similarity">
    <text evidence="1 4">Belongs to the PAPS reductase family. CysH subfamily.</text>
</comment>
<comment type="caution">
    <text evidence="6">The sequence shown here is derived from an EMBL/GenBank/DDBJ whole genome shotgun (WGS) entry which is preliminary data.</text>
</comment>
<dbReference type="GO" id="GO:0046872">
    <property type="term" value="F:metal ion binding"/>
    <property type="evidence" value="ECO:0007669"/>
    <property type="project" value="UniProtKB-KW"/>
</dbReference>
<dbReference type="AlphaFoldDB" id="A0AAJ1X4S4"/>
<accession>A0AAJ1X4S4</accession>
<reference evidence="6" key="1">
    <citation type="submission" date="2022-07" db="EMBL/GenBank/DDBJ databases">
        <authorList>
            <person name="Otstavnykh N."/>
            <person name="Isaeva M."/>
            <person name="Bystritskaya E."/>
        </authorList>
    </citation>
    <scope>NUCLEOTIDE SEQUENCE</scope>
    <source>
        <strain evidence="6">10Alg 79</strain>
    </source>
</reference>
<evidence type="ECO:0000256" key="3">
    <source>
        <dbReference type="ARBA" id="ARBA00024327"/>
    </source>
</evidence>
<dbReference type="InterPro" id="IPR004511">
    <property type="entry name" value="PAPS/APS_Rdtase"/>
</dbReference>
<feature type="domain" description="Phosphoadenosine phosphosulphate reductase" evidence="5">
    <location>
        <begin position="47"/>
        <end position="212"/>
    </location>
</feature>
<organism evidence="6 7">
    <name type="scientific">Rhodalgimonas zhirmunskyi</name>
    <dbReference type="NCBI Taxonomy" id="2964767"/>
    <lineage>
        <taxon>Bacteria</taxon>
        <taxon>Pseudomonadati</taxon>
        <taxon>Pseudomonadota</taxon>
        <taxon>Alphaproteobacteria</taxon>
        <taxon>Rhodobacterales</taxon>
        <taxon>Roseobacteraceae</taxon>
        <taxon>Rhodalgimonas</taxon>
    </lineage>
</organism>
<keyword evidence="4" id="KW-0479">Metal-binding</keyword>
<comment type="catalytic activity">
    <reaction evidence="4">
        <text>[thioredoxin]-disulfide + sulfite + AMP + 2 H(+) = adenosine 5'-phosphosulfate + [thioredoxin]-dithiol</text>
        <dbReference type="Rhea" id="RHEA:21976"/>
        <dbReference type="Rhea" id="RHEA-COMP:10698"/>
        <dbReference type="Rhea" id="RHEA-COMP:10700"/>
        <dbReference type="ChEBI" id="CHEBI:15378"/>
        <dbReference type="ChEBI" id="CHEBI:17359"/>
        <dbReference type="ChEBI" id="CHEBI:29950"/>
        <dbReference type="ChEBI" id="CHEBI:50058"/>
        <dbReference type="ChEBI" id="CHEBI:58243"/>
        <dbReference type="ChEBI" id="CHEBI:456215"/>
        <dbReference type="EC" id="1.8.4.10"/>
    </reaction>
</comment>
<dbReference type="InterPro" id="IPR014729">
    <property type="entry name" value="Rossmann-like_a/b/a_fold"/>
</dbReference>
<gene>
    <name evidence="4" type="primary">cysH</name>
    <name evidence="6" type="ORF">NOI20_04745</name>
</gene>
<dbReference type="GO" id="GO:0005737">
    <property type="term" value="C:cytoplasm"/>
    <property type="evidence" value="ECO:0007669"/>
    <property type="project" value="UniProtKB-SubCell"/>
</dbReference>
<dbReference type="GO" id="GO:0043866">
    <property type="term" value="F:adenylyl-sulfate reductase (thioredoxin) activity"/>
    <property type="evidence" value="ECO:0007669"/>
    <property type="project" value="UniProtKB-EC"/>
</dbReference>
<dbReference type="NCBIfam" id="TIGR00434">
    <property type="entry name" value="cysH"/>
    <property type="match status" value="1"/>
</dbReference>
<dbReference type="Pfam" id="PF01507">
    <property type="entry name" value="PAPS_reduct"/>
    <property type="match status" value="1"/>
</dbReference>
<feature type="active site" description="Nucleophile; cysteine thiosulfonate intermediate" evidence="4">
    <location>
        <position position="232"/>
    </location>
</feature>
<keyword evidence="7" id="KW-1185">Reference proteome</keyword>
<dbReference type="GO" id="GO:0051539">
    <property type="term" value="F:4 iron, 4 sulfur cluster binding"/>
    <property type="evidence" value="ECO:0007669"/>
    <property type="project" value="UniProtKB-UniRule"/>
</dbReference>
<reference evidence="6" key="2">
    <citation type="submission" date="2023-04" db="EMBL/GenBank/DDBJ databases">
        <title>'Rhodoalgimonas zhirmunskyi' gen. nov., isolated from a red alga.</title>
        <authorList>
            <person name="Nedashkovskaya O.I."/>
            <person name="Otstavnykh N.Y."/>
            <person name="Bystritskaya E.P."/>
            <person name="Balabanova L.A."/>
            <person name="Isaeva M.P."/>
        </authorList>
    </citation>
    <scope>NUCLEOTIDE SEQUENCE</scope>
    <source>
        <strain evidence="6">10Alg 79</strain>
    </source>
</reference>
<comment type="cofactor">
    <cofactor evidence="4">
        <name>[4Fe-4S] cluster</name>
        <dbReference type="ChEBI" id="CHEBI:49883"/>
    </cofactor>
    <text evidence="4">Binds 1 [4Fe-4S] cluster per subunit.</text>
</comment>
<dbReference type="InterPro" id="IPR002500">
    <property type="entry name" value="PAPS_reduct_dom"/>
</dbReference>
<dbReference type="EC" id="1.8.4.10" evidence="4"/>
<name>A0AAJ1X4S4_9RHOB</name>
<dbReference type="HAMAP" id="MF_00063">
    <property type="entry name" value="CysH"/>
    <property type="match status" value="1"/>
</dbReference>
<dbReference type="PANTHER" id="PTHR46509">
    <property type="entry name" value="PHOSPHOADENOSINE PHOSPHOSULFATE REDUCTASE"/>
    <property type="match status" value="1"/>
</dbReference>
<feature type="binding site" evidence="4">
    <location>
        <position position="209"/>
    </location>
    <ligand>
        <name>[4Fe-4S] cluster</name>
        <dbReference type="ChEBI" id="CHEBI:49883"/>
    </ligand>
</feature>
<evidence type="ECO:0000256" key="2">
    <source>
        <dbReference type="ARBA" id="ARBA00023002"/>
    </source>
</evidence>
<comment type="subcellular location">
    <subcellularLocation>
        <location evidence="4">Cytoplasm</location>
    </subcellularLocation>
</comment>
<evidence type="ECO:0000256" key="4">
    <source>
        <dbReference type="HAMAP-Rule" id="MF_00063"/>
    </source>
</evidence>
<dbReference type="SUPFAM" id="SSF52402">
    <property type="entry name" value="Adenine nucleotide alpha hydrolases-like"/>
    <property type="match status" value="1"/>
</dbReference>
<keyword evidence="4" id="KW-0408">Iron</keyword>
<comment type="pathway">
    <text evidence="3 4">Sulfur metabolism; hydrogen sulfide biosynthesis; sulfite from sulfate.</text>
</comment>
<keyword evidence="4" id="KW-0411">Iron-sulfur</keyword>
<feature type="binding site" evidence="4">
    <location>
        <position position="206"/>
    </location>
    <ligand>
        <name>[4Fe-4S] cluster</name>
        <dbReference type="ChEBI" id="CHEBI:49883"/>
    </ligand>
</feature>
<protein>
    <recommendedName>
        <fullName evidence="4">Adenosine 5'-phosphosulfate reductase</fullName>
        <shortName evidence="4">APS reductase</shortName>
        <ecNumber evidence="4">1.8.4.10</ecNumber>
    </recommendedName>
    <alternativeName>
        <fullName evidence="4">5'-adenylylsulfate reductase</fullName>
    </alternativeName>
    <alternativeName>
        <fullName evidence="4">Thioredoxin-dependent 5'-adenylylsulfate reductase</fullName>
    </alternativeName>
</protein>
<dbReference type="Gene3D" id="3.40.50.620">
    <property type="entry name" value="HUPs"/>
    <property type="match status" value="1"/>
</dbReference>
<evidence type="ECO:0000313" key="6">
    <source>
        <dbReference type="EMBL" id="MDQ2093409.1"/>
    </source>
</evidence>
<keyword evidence="2 4" id="KW-0560">Oxidoreductase</keyword>
<evidence type="ECO:0000313" key="7">
    <source>
        <dbReference type="Proteomes" id="UP001227162"/>
    </source>
</evidence>
<dbReference type="PIRSF" id="PIRSF000857">
    <property type="entry name" value="PAPS_reductase"/>
    <property type="match status" value="1"/>
</dbReference>
<sequence>MQKLPDLHDADARTSAPLVLTHLEARFGAAPAQSVLAVALDRFEGRVALVSSFGAEAAVLLHMLSVIDRTVPVLLLDTQLLFPETLAYQQELSARFGLSDVRRIKPDESTDPDRTLHQRDSAACCHLRKTVPLERALGGFDAVLTGRKRFQTKERAGMRSFETGPDGRVRINPLANWNAEQIAAYAKAHDLPQHPLVARGFASIGCAPCTSPVREGEDPRAGRWRGEEREECGIHIRADGTIERISGARSSGERRAG</sequence>
<dbReference type="GO" id="GO:0019379">
    <property type="term" value="P:sulfate assimilation, phosphoadenylyl sulfate reduction by phosphoadenylyl-sulfate reductase (thioredoxin)"/>
    <property type="evidence" value="ECO:0007669"/>
    <property type="project" value="UniProtKB-UniRule"/>
</dbReference>
<evidence type="ECO:0000256" key="1">
    <source>
        <dbReference type="ARBA" id="ARBA00009732"/>
    </source>
</evidence>
<dbReference type="GO" id="GO:0070814">
    <property type="term" value="P:hydrogen sulfide biosynthetic process"/>
    <property type="evidence" value="ECO:0007669"/>
    <property type="project" value="UniProtKB-UniRule"/>
</dbReference>
<dbReference type="GO" id="GO:0004604">
    <property type="term" value="F:phosphoadenylyl-sulfate reductase (thioredoxin) activity"/>
    <property type="evidence" value="ECO:0007669"/>
    <property type="project" value="UniProtKB-UniRule"/>
</dbReference>